<keyword evidence="4 7" id="KW-0812">Transmembrane</keyword>
<evidence type="ECO:0000256" key="6">
    <source>
        <dbReference type="ARBA" id="ARBA00023136"/>
    </source>
</evidence>
<sequence length="417" mass="44937">MTMTVTKDTVPQLGLRANLAQFSLLVVVNAFVGAMVGMERTVLPAIAEQEFHLVAHTAILAFIVVFGISKALTNYFAGRFSDTYGRKVILIAGWVIAIPVPFLLMWAPSWNWILLANVFLGISQGLTWSTTVIMKIDLAGPGKRGTAMGINEFAGYFAVGMAALATGWIATRYGLRPQPFYLGVVFVVAGLSLSLWLVRDTKGHAKHEAKLTTSVPQDLPTQKEIFWQTTWRNPNLSSISQAGMVNNLNDGMAWGLLPLVFAGAGLSLTQIGTLAAVYPSVWGICQLFTGALSDRIGRKGLIVAGMWLQALAIMLIIVTSTFIWFVLAAVLLGIGTAMVYPTLLAAIGDVVNPAWRASTVGVYRLWRDLGYAFGALLSGVMADLFGIASAMWFVAALTFLSGVIAVVRMRETLQGAD</sequence>
<evidence type="ECO:0000256" key="5">
    <source>
        <dbReference type="ARBA" id="ARBA00022989"/>
    </source>
</evidence>
<dbReference type="InterPro" id="IPR011701">
    <property type="entry name" value="MFS"/>
</dbReference>
<dbReference type="PROSITE" id="PS00216">
    <property type="entry name" value="SUGAR_TRANSPORT_1"/>
    <property type="match status" value="1"/>
</dbReference>
<feature type="domain" description="Major facilitator superfamily (MFS) profile" evidence="8">
    <location>
        <begin position="18"/>
        <end position="413"/>
    </location>
</feature>
<protein>
    <submittedName>
        <fullName evidence="9">MFS transporter</fullName>
    </submittedName>
</protein>
<keyword evidence="2" id="KW-0813">Transport</keyword>
<dbReference type="Proteomes" id="UP000646911">
    <property type="component" value="Unassembled WGS sequence"/>
</dbReference>
<proteinExistence type="predicted"/>
<gene>
    <name evidence="9" type="ORF">H8L47_28555</name>
</gene>
<feature type="transmembrane region" description="Helical" evidence="7">
    <location>
        <begin position="88"/>
        <end position="106"/>
    </location>
</feature>
<dbReference type="PROSITE" id="PS50850">
    <property type="entry name" value="MFS"/>
    <property type="match status" value="1"/>
</dbReference>
<keyword evidence="5 7" id="KW-1133">Transmembrane helix</keyword>
<evidence type="ECO:0000256" key="2">
    <source>
        <dbReference type="ARBA" id="ARBA00022448"/>
    </source>
</evidence>
<comment type="caution">
    <text evidence="9">The sequence shown here is derived from an EMBL/GenBank/DDBJ whole genome shotgun (WGS) entry which is preliminary data.</text>
</comment>
<feature type="transmembrane region" description="Helical" evidence="7">
    <location>
        <begin position="384"/>
        <end position="407"/>
    </location>
</feature>
<dbReference type="PANTHER" id="PTHR23517">
    <property type="entry name" value="RESISTANCE PROTEIN MDTM, PUTATIVE-RELATED-RELATED"/>
    <property type="match status" value="1"/>
</dbReference>
<evidence type="ECO:0000256" key="1">
    <source>
        <dbReference type="ARBA" id="ARBA00004651"/>
    </source>
</evidence>
<evidence type="ECO:0000256" key="4">
    <source>
        <dbReference type="ARBA" id="ARBA00022692"/>
    </source>
</evidence>
<feature type="transmembrane region" description="Helical" evidence="7">
    <location>
        <begin position="58"/>
        <end position="76"/>
    </location>
</feature>
<dbReference type="EMBL" id="JACOFX010000039">
    <property type="protein sequence ID" value="MBC3911521.1"/>
    <property type="molecule type" value="Genomic_DNA"/>
</dbReference>
<dbReference type="Pfam" id="PF07690">
    <property type="entry name" value="MFS_1"/>
    <property type="match status" value="2"/>
</dbReference>
<dbReference type="InterPro" id="IPR050171">
    <property type="entry name" value="MFS_Transporters"/>
</dbReference>
<evidence type="ECO:0000259" key="8">
    <source>
        <dbReference type="PROSITE" id="PS50850"/>
    </source>
</evidence>
<evidence type="ECO:0000256" key="7">
    <source>
        <dbReference type="SAM" id="Phobius"/>
    </source>
</evidence>
<keyword evidence="10" id="KW-1185">Reference proteome</keyword>
<dbReference type="InterPro" id="IPR036259">
    <property type="entry name" value="MFS_trans_sf"/>
</dbReference>
<dbReference type="Gene3D" id="1.20.1250.20">
    <property type="entry name" value="MFS general substrate transporter like domains"/>
    <property type="match status" value="2"/>
</dbReference>
<keyword evidence="6 7" id="KW-0472">Membrane</keyword>
<reference evidence="9 10" key="1">
    <citation type="submission" date="2020-08" db="EMBL/GenBank/DDBJ databases">
        <title>Novel species isolated from subtropical streams in China.</title>
        <authorList>
            <person name="Lu H."/>
        </authorList>
    </citation>
    <scope>NUCLEOTIDE SEQUENCE [LARGE SCALE GENOMIC DNA]</scope>
    <source>
        <strain evidence="9 10">NL8W</strain>
    </source>
</reference>
<evidence type="ECO:0000256" key="3">
    <source>
        <dbReference type="ARBA" id="ARBA00022475"/>
    </source>
</evidence>
<feature type="transmembrane region" description="Helical" evidence="7">
    <location>
        <begin position="153"/>
        <end position="174"/>
    </location>
</feature>
<dbReference type="RefSeq" id="WP_186957227.1">
    <property type="nucleotide sequence ID" value="NZ_JACOFX010000039.1"/>
</dbReference>
<dbReference type="CDD" id="cd17325">
    <property type="entry name" value="MFS_MdtG_SLC18_like"/>
    <property type="match status" value="1"/>
</dbReference>
<feature type="transmembrane region" description="Helical" evidence="7">
    <location>
        <begin position="301"/>
        <end position="334"/>
    </location>
</feature>
<dbReference type="InterPro" id="IPR005829">
    <property type="entry name" value="Sugar_transporter_CS"/>
</dbReference>
<name>A0ABR6ZJG2_9BURK</name>
<feature type="transmembrane region" description="Helical" evidence="7">
    <location>
        <begin position="112"/>
        <end position="133"/>
    </location>
</feature>
<keyword evidence="3" id="KW-1003">Cell membrane</keyword>
<feature type="transmembrane region" description="Helical" evidence="7">
    <location>
        <begin position="180"/>
        <end position="198"/>
    </location>
</feature>
<organism evidence="9 10">
    <name type="scientific">Undibacterium umbellatum</name>
    <dbReference type="NCBI Taxonomy" id="2762300"/>
    <lineage>
        <taxon>Bacteria</taxon>
        <taxon>Pseudomonadati</taxon>
        <taxon>Pseudomonadota</taxon>
        <taxon>Betaproteobacteria</taxon>
        <taxon>Burkholderiales</taxon>
        <taxon>Oxalobacteraceae</taxon>
        <taxon>Undibacterium</taxon>
    </lineage>
</organism>
<dbReference type="SUPFAM" id="SSF103473">
    <property type="entry name" value="MFS general substrate transporter"/>
    <property type="match status" value="1"/>
</dbReference>
<accession>A0ABR6ZJG2</accession>
<feature type="transmembrane region" description="Helical" evidence="7">
    <location>
        <begin position="20"/>
        <end position="38"/>
    </location>
</feature>
<comment type="subcellular location">
    <subcellularLocation>
        <location evidence="1">Cell membrane</location>
        <topology evidence="1">Multi-pass membrane protein</topology>
    </subcellularLocation>
</comment>
<evidence type="ECO:0000313" key="10">
    <source>
        <dbReference type="Proteomes" id="UP000646911"/>
    </source>
</evidence>
<evidence type="ECO:0000313" key="9">
    <source>
        <dbReference type="EMBL" id="MBC3911521.1"/>
    </source>
</evidence>
<dbReference type="InterPro" id="IPR020846">
    <property type="entry name" value="MFS_dom"/>
</dbReference>
<dbReference type="PANTHER" id="PTHR23517:SF3">
    <property type="entry name" value="INTEGRAL MEMBRANE TRANSPORT PROTEIN"/>
    <property type="match status" value="1"/>
</dbReference>